<feature type="coiled-coil region" evidence="1">
    <location>
        <begin position="853"/>
        <end position="880"/>
    </location>
</feature>
<feature type="region of interest" description="Disordered" evidence="2">
    <location>
        <begin position="901"/>
        <end position="940"/>
    </location>
</feature>
<reference evidence="3" key="1">
    <citation type="journal article" date="2022" name="Int. J. Mol. Sci.">
        <title>Draft Genome of Tanacetum Coccineum: Genomic Comparison of Closely Related Tanacetum-Family Plants.</title>
        <authorList>
            <person name="Yamashiro T."/>
            <person name="Shiraishi A."/>
            <person name="Nakayama K."/>
            <person name="Satake H."/>
        </authorList>
    </citation>
    <scope>NUCLEOTIDE SEQUENCE</scope>
</reference>
<gene>
    <name evidence="3" type="ORF">Tco_0891439</name>
</gene>
<keyword evidence="4" id="KW-1185">Reference proteome</keyword>
<accession>A0ABQ5C4Z7</accession>
<feature type="region of interest" description="Disordered" evidence="2">
    <location>
        <begin position="779"/>
        <end position="831"/>
    </location>
</feature>
<dbReference type="EMBL" id="BQNB010013893">
    <property type="protein sequence ID" value="GJT21502.1"/>
    <property type="molecule type" value="Genomic_DNA"/>
</dbReference>
<feature type="coiled-coil region" evidence="1">
    <location>
        <begin position="1616"/>
        <end position="1643"/>
    </location>
</feature>
<evidence type="ECO:0000313" key="4">
    <source>
        <dbReference type="Proteomes" id="UP001151760"/>
    </source>
</evidence>
<feature type="compositionally biased region" description="Acidic residues" evidence="2">
    <location>
        <begin position="1473"/>
        <end position="1494"/>
    </location>
</feature>
<proteinExistence type="predicted"/>
<feature type="compositionally biased region" description="Low complexity" evidence="2">
    <location>
        <begin position="810"/>
        <end position="822"/>
    </location>
</feature>
<sequence>MANLDFCDKHNMVAYLQKSKGSEDFHQIVDFLNTCHIKYALIKKSPINYLSIEHVLANCFSSTFENETWILQTTIDQKVKVVSEASIRRHLKLDNSDGISTFPTIEIFKQLALMGSKKTAWEQFSSNIATAITCLATNRTFNFSKLIFDGKMGGTLHCSNNALVHGGGQILQGEGSTIPVVSHYTPTVAPLTSQPHHSPILRDFIRQETEVPQPSSPTQTYVADEAASTCVDDRHRGVATTVSGLEAGQGSGNIQKTPTVPHDSPLLRVHTLGSDEGRMQPNELMELVTKLLDRVAVLENDLKQTKKTYGAAFTKLIKKVKTLEKTIKSSKARRRAQFVISDDEEEDFFNQGRKIAKIDEDPDISLVQQMIHHDAQTQGRQEYDLEPNFEFTAPKEVYTAEPDISIANVPVSTAGAEVSTAAENLVYIRRSAAKRKDKGKAIVEESEPIQTKTKIQQEQERLGFKEAQRLQEQFDEEERQRICQSEESKDKESADLSQEQLQQLIIIVPKEGMNVEALQTKNPIIDWEVYTEYLRKYWKIIRVGDHKEVYQLFEDMLKNFDRDDLVKLWDFVRERFSSTKPTDDKERALWVELKRLFEPDTDDLLEFQRYMHDPLTWRLYDTCGVHHVSTETGLDIFMLVKKDYPMTRGLPMLMLINKLQKVDDDQEAAKMKELMKILHDEEEVAVDAIPLATKPPSIVDWKIVKEGKISYYQIIRADGSSKMYSAFIQMLRSFDREDLETLWKLVKAKHGYTRSKTLDLQVRGGLLGIIVNRLKSESTTIPPTPVTEPTYESSSPSTAPAHETMEKPFEQPSPEHQPSSPRQESDIPQTQAPTHTYEAEIGHMLVDDLVQLVPQLMIRIESLEKDLKQTKQTMGNAIVKLVNKVKKMEKVLKSRRVVLTDSEDEDAENSSKQGRNLQKDQSKVFETPKQGKFSRETDISPQDLEAAETLAEALSQIKTKRRNVKTEVRRRLDTEDVSTGFEDVSTGFEDISTVFTDIKSASEKVSSGGEHVSDGQREGNAVLEETTQTKRTKKQIREDQLELSEAQKKRMAQVKEAAQFYTEEDWDTIRAKLEANADLVKEIAGEDVSEANYAQRMVGLISQRRKLIAEQKAKAQRDKPMTQAQQRQYMATYLKNQGGWKLAQIKKLTDEELKDKFDYLMRSMERFVPMNTEKESRKRTGVELQTESSKKLKSDIREDVYVPKEKDKESVKREEEFEIKKPVFRYTKRKSLARKGLQKKPESEKSGTEEDVEAYMEERVDEPSSEEFPMSSIPQGPAPAKIVKWQIIKTGKRGAYQIIREDNTDVVYVNFPGLLNDLTRDDLKELYRLMMLKYGDNRPEEEFERVLWGDLKTMFDPPSEEDAIWKLPHQQQILNWRYFHSCSVHCLTVEAAHIYMLTEVKYPLPPRVCKAMLEKKLLGDRKDEIIMVNVIPPDHVDDVPVVEPNQHADVPVVPKHVLVDEDEDPKEDKFEDEKDPQEEEDDMEVDIEEDENEPELTYPYEEVDPLNPLMPTFESEPEDVNEVENPIESEDETVLARVHEVGESSTALFLREDSDGLLPGLMRRDINSLFGRMASLSRRLCGRETAHALVEKKGKANDEYYGKLILDLGNEVRSSVEQGTAAMEKLVEKLGNAEDKVECKRLKKELEEARGFVFEERPNEAINVPIEDEKSPSSEPRGSPHDS</sequence>
<feature type="compositionally biased region" description="Low complexity" evidence="2">
    <location>
        <begin position="779"/>
        <end position="800"/>
    </location>
</feature>
<feature type="compositionally biased region" description="Basic and acidic residues" evidence="2">
    <location>
        <begin position="478"/>
        <end position="494"/>
    </location>
</feature>
<dbReference type="Proteomes" id="UP001151760">
    <property type="component" value="Unassembled WGS sequence"/>
</dbReference>
<organism evidence="3 4">
    <name type="scientific">Tanacetum coccineum</name>
    <dbReference type="NCBI Taxonomy" id="301880"/>
    <lineage>
        <taxon>Eukaryota</taxon>
        <taxon>Viridiplantae</taxon>
        <taxon>Streptophyta</taxon>
        <taxon>Embryophyta</taxon>
        <taxon>Tracheophyta</taxon>
        <taxon>Spermatophyta</taxon>
        <taxon>Magnoliopsida</taxon>
        <taxon>eudicotyledons</taxon>
        <taxon>Gunneridae</taxon>
        <taxon>Pentapetalae</taxon>
        <taxon>asterids</taxon>
        <taxon>campanulids</taxon>
        <taxon>Asterales</taxon>
        <taxon>Asteraceae</taxon>
        <taxon>Asteroideae</taxon>
        <taxon>Anthemideae</taxon>
        <taxon>Anthemidinae</taxon>
        <taxon>Tanacetum</taxon>
    </lineage>
</organism>
<feature type="region of interest" description="Disordered" evidence="2">
    <location>
        <begin position="1458"/>
        <end position="1495"/>
    </location>
</feature>
<evidence type="ECO:0000256" key="2">
    <source>
        <dbReference type="SAM" id="MobiDB-lite"/>
    </source>
</evidence>
<evidence type="ECO:0000256" key="1">
    <source>
        <dbReference type="SAM" id="Coils"/>
    </source>
</evidence>
<name>A0ABQ5C4Z7_9ASTR</name>
<feature type="region of interest" description="Disordered" evidence="2">
    <location>
        <begin position="244"/>
        <end position="263"/>
    </location>
</feature>
<comment type="caution">
    <text evidence="3">The sequence shown here is derived from an EMBL/GenBank/DDBJ whole genome shotgun (WGS) entry which is preliminary data.</text>
</comment>
<feature type="region of interest" description="Disordered" evidence="2">
    <location>
        <begin position="1005"/>
        <end position="1032"/>
    </location>
</feature>
<reference evidence="3" key="2">
    <citation type="submission" date="2022-01" db="EMBL/GenBank/DDBJ databases">
        <authorList>
            <person name="Yamashiro T."/>
            <person name="Shiraishi A."/>
            <person name="Satake H."/>
            <person name="Nakayama K."/>
        </authorList>
    </citation>
    <scope>NUCLEOTIDE SEQUENCE</scope>
</reference>
<feature type="compositionally biased region" description="Basic and acidic residues" evidence="2">
    <location>
        <begin position="1667"/>
        <end position="1683"/>
    </location>
</feature>
<keyword evidence="1" id="KW-0175">Coiled coil</keyword>
<feature type="region of interest" description="Disordered" evidence="2">
    <location>
        <begin position="1661"/>
        <end position="1683"/>
    </location>
</feature>
<evidence type="ECO:0000313" key="3">
    <source>
        <dbReference type="EMBL" id="GJT21502.1"/>
    </source>
</evidence>
<feature type="region of interest" description="Disordered" evidence="2">
    <location>
        <begin position="473"/>
        <end position="496"/>
    </location>
</feature>
<protein>
    <submittedName>
        <fullName evidence="3">Uncharacterized protein</fullName>
    </submittedName>
</protein>